<dbReference type="PANTHER" id="PTHR33286:SF54">
    <property type="entry name" value="BIFUNCTIONAL INHIBITOR_LIPID-TRANSFER PROTEIN_SEED STORAGE 2S ALBUMIN SUPERFAMILY PROTEIN"/>
    <property type="match status" value="1"/>
</dbReference>
<proteinExistence type="predicted"/>
<evidence type="ECO:0000256" key="1">
    <source>
        <dbReference type="SAM" id="SignalP"/>
    </source>
</evidence>
<dbReference type="InterPro" id="IPR016140">
    <property type="entry name" value="Bifunc_inhib/LTP/seed_store"/>
</dbReference>
<keyword evidence="4" id="KW-1185">Reference proteome</keyword>
<organism evidence="3 4">
    <name type="scientific">Cardamine amara subsp. amara</name>
    <dbReference type="NCBI Taxonomy" id="228776"/>
    <lineage>
        <taxon>Eukaryota</taxon>
        <taxon>Viridiplantae</taxon>
        <taxon>Streptophyta</taxon>
        <taxon>Embryophyta</taxon>
        <taxon>Tracheophyta</taxon>
        <taxon>Spermatophyta</taxon>
        <taxon>Magnoliopsida</taxon>
        <taxon>eudicotyledons</taxon>
        <taxon>Gunneridae</taxon>
        <taxon>Pentapetalae</taxon>
        <taxon>rosids</taxon>
        <taxon>malvids</taxon>
        <taxon>Brassicales</taxon>
        <taxon>Brassicaceae</taxon>
        <taxon>Cardamineae</taxon>
        <taxon>Cardamine</taxon>
    </lineage>
</organism>
<keyword evidence="1" id="KW-0732">Signal</keyword>
<feature type="domain" description="Bifunctional inhibitor/plant lipid transfer protein/seed storage helical" evidence="2">
    <location>
        <begin position="12"/>
        <end position="102"/>
    </location>
</feature>
<dbReference type="InterPro" id="IPR036312">
    <property type="entry name" value="Bifun_inhib/LTP/seed_sf"/>
</dbReference>
<evidence type="ECO:0000313" key="3">
    <source>
        <dbReference type="EMBL" id="KAL1195208.1"/>
    </source>
</evidence>
<accession>A0ABD0ZKN7</accession>
<dbReference type="EMBL" id="JBANAX010000732">
    <property type="protein sequence ID" value="KAL1195208.1"/>
    <property type="molecule type" value="Genomic_DNA"/>
</dbReference>
<protein>
    <recommendedName>
        <fullName evidence="2">Bifunctional inhibitor/plant lipid transfer protein/seed storage helical domain-containing protein</fullName>
    </recommendedName>
</protein>
<dbReference type="Gene3D" id="1.10.110.10">
    <property type="entry name" value="Plant lipid-transfer and hydrophobic proteins"/>
    <property type="match status" value="1"/>
</dbReference>
<dbReference type="Proteomes" id="UP001558713">
    <property type="component" value="Unassembled WGS sequence"/>
</dbReference>
<dbReference type="PANTHER" id="PTHR33286">
    <property type="entry name" value="BIFUNCTIONAL INHIBITOR/LIPID-TRANSFER PROTEIN/SEED STORAGE 2S ALBUMIN SUPERFAMILY PROTEIN"/>
    <property type="match status" value="1"/>
</dbReference>
<name>A0ABD0ZKN7_CARAN</name>
<dbReference type="SUPFAM" id="SSF47699">
    <property type="entry name" value="Bifunctional inhibitor/lipid-transfer protein/seed storage 2S albumin"/>
    <property type="match status" value="1"/>
</dbReference>
<sequence length="110" mass="11618">MEKQIFGQCLIVLMILLSSSQIQGKTCNGLGSVAMVGCPEATDWNMPNPPRPSEHCCTLVRVIGMDCICEVVTKEMAAAIDMKKLVSVAATCGRPLAPGSQCGSYQVPSA</sequence>
<gene>
    <name evidence="3" type="ORF">V5N11_029120</name>
</gene>
<dbReference type="Pfam" id="PF14368">
    <property type="entry name" value="LTP_2"/>
    <property type="match status" value="1"/>
</dbReference>
<reference evidence="3 4" key="1">
    <citation type="submission" date="2024-04" db="EMBL/GenBank/DDBJ databases">
        <title>Genome assembly C_amara_ONT_v2.</title>
        <authorList>
            <person name="Yant L."/>
            <person name="Moore C."/>
            <person name="Slenker M."/>
        </authorList>
    </citation>
    <scope>NUCLEOTIDE SEQUENCE [LARGE SCALE GENOMIC DNA]</scope>
    <source>
        <tissue evidence="3">Leaf</tissue>
    </source>
</reference>
<comment type="caution">
    <text evidence="3">The sequence shown here is derived from an EMBL/GenBank/DDBJ whole genome shotgun (WGS) entry which is preliminary data.</text>
</comment>
<feature type="signal peptide" evidence="1">
    <location>
        <begin position="1"/>
        <end position="24"/>
    </location>
</feature>
<feature type="chain" id="PRO_5044824950" description="Bifunctional inhibitor/plant lipid transfer protein/seed storage helical domain-containing protein" evidence="1">
    <location>
        <begin position="25"/>
        <end position="110"/>
    </location>
</feature>
<evidence type="ECO:0000313" key="4">
    <source>
        <dbReference type="Proteomes" id="UP001558713"/>
    </source>
</evidence>
<dbReference type="AlphaFoldDB" id="A0ABD0ZKN7"/>
<evidence type="ECO:0000259" key="2">
    <source>
        <dbReference type="Pfam" id="PF14368"/>
    </source>
</evidence>